<keyword evidence="10" id="KW-0443">Lipid metabolism</keyword>
<keyword evidence="9" id="KW-0460">Magnesium</keyword>
<organism evidence="14">
    <name type="scientific">uncultured Rubrobacteraceae bacterium</name>
    <dbReference type="NCBI Taxonomy" id="349277"/>
    <lineage>
        <taxon>Bacteria</taxon>
        <taxon>Bacillati</taxon>
        <taxon>Actinomycetota</taxon>
        <taxon>Rubrobacteria</taxon>
        <taxon>Rubrobacterales</taxon>
        <taxon>Rubrobacteraceae</taxon>
        <taxon>environmental samples</taxon>
    </lineage>
</organism>
<accession>A0A6J4RHQ2</accession>
<evidence type="ECO:0000256" key="2">
    <source>
        <dbReference type="ARBA" id="ARBA00005983"/>
    </source>
</evidence>
<comment type="cofactor">
    <cofactor evidence="1">
        <name>Mg(2+)</name>
        <dbReference type="ChEBI" id="CHEBI:18420"/>
    </cofactor>
</comment>
<evidence type="ECO:0000256" key="8">
    <source>
        <dbReference type="ARBA" id="ARBA00022840"/>
    </source>
</evidence>
<dbReference type="InterPro" id="IPR045540">
    <property type="entry name" value="YegS/DAGK_C"/>
</dbReference>
<dbReference type="PANTHER" id="PTHR12358:SF106">
    <property type="entry name" value="LIPID KINASE YEGS"/>
    <property type="match status" value="1"/>
</dbReference>
<keyword evidence="12" id="KW-1208">Phospholipid metabolism</keyword>
<keyword evidence="4" id="KW-0808">Transferase</keyword>
<keyword evidence="6" id="KW-0547">Nucleotide-binding</keyword>
<reference evidence="14" key="1">
    <citation type="submission" date="2020-02" db="EMBL/GenBank/DDBJ databases">
        <authorList>
            <person name="Meier V. D."/>
        </authorList>
    </citation>
    <scope>NUCLEOTIDE SEQUENCE</scope>
    <source>
        <strain evidence="14">AVDCRST_MAG12</strain>
    </source>
</reference>
<dbReference type="GO" id="GO:0005524">
    <property type="term" value="F:ATP binding"/>
    <property type="evidence" value="ECO:0007669"/>
    <property type="project" value="UniProtKB-KW"/>
</dbReference>
<evidence type="ECO:0000256" key="9">
    <source>
        <dbReference type="ARBA" id="ARBA00022842"/>
    </source>
</evidence>
<evidence type="ECO:0000256" key="10">
    <source>
        <dbReference type="ARBA" id="ARBA00023098"/>
    </source>
</evidence>
<keyword evidence="7 14" id="KW-0418">Kinase</keyword>
<evidence type="ECO:0000313" key="14">
    <source>
        <dbReference type="EMBL" id="CAA9473997.1"/>
    </source>
</evidence>
<keyword evidence="8" id="KW-0067">ATP-binding</keyword>
<dbReference type="SUPFAM" id="SSF111331">
    <property type="entry name" value="NAD kinase/diacylglycerol kinase-like"/>
    <property type="match status" value="1"/>
</dbReference>
<evidence type="ECO:0000256" key="5">
    <source>
        <dbReference type="ARBA" id="ARBA00022723"/>
    </source>
</evidence>
<evidence type="ECO:0000256" key="11">
    <source>
        <dbReference type="ARBA" id="ARBA00023209"/>
    </source>
</evidence>
<dbReference type="GO" id="GO:0008654">
    <property type="term" value="P:phospholipid biosynthetic process"/>
    <property type="evidence" value="ECO:0007669"/>
    <property type="project" value="UniProtKB-KW"/>
</dbReference>
<proteinExistence type="inferred from homology"/>
<feature type="domain" description="DAGKc" evidence="13">
    <location>
        <begin position="1"/>
        <end position="128"/>
    </location>
</feature>
<keyword evidence="3" id="KW-0444">Lipid biosynthesis</keyword>
<dbReference type="AlphaFoldDB" id="A0A6J4RHQ2"/>
<dbReference type="Gene3D" id="2.60.200.40">
    <property type="match status" value="1"/>
</dbReference>
<name>A0A6J4RHQ2_9ACTN</name>
<dbReference type="InterPro" id="IPR005218">
    <property type="entry name" value="Diacylglycerol/lipid_kinase"/>
</dbReference>
<evidence type="ECO:0000256" key="3">
    <source>
        <dbReference type="ARBA" id="ARBA00022516"/>
    </source>
</evidence>
<dbReference type="PANTHER" id="PTHR12358">
    <property type="entry name" value="SPHINGOSINE KINASE"/>
    <property type="match status" value="1"/>
</dbReference>
<comment type="similarity">
    <text evidence="2">Belongs to the diacylglycerol/lipid kinase family.</text>
</comment>
<protein>
    <submittedName>
        <fullName evidence="14">Transcription regulator [contains diacylglycerol kinase catalytic domain]</fullName>
    </submittedName>
</protein>
<sequence length="306" mass="32715">MGRPRARVICNPSSGGGAYDPDVLRAEFDGYELDWVETKGPGDASEAAREWSEGLLIVAGGDGTVNDAVNGLGKAGFPEKVTLGILPAGTGNDLAATLRIPNDPDEAEAVIRQGRVRTLDVARVRSAGIEERFYINVATGGLGAEISDANEGELKKRWGKLSYLRASLEVAKDFDVKELDLYLDGELRRVRAVNMVVANCRFAGGGWLAAPRANPEDGLLDVVIIEKLGLGDLLELAPASMTRSDYLDREGVFSARAREIRVETQPPGLEFTVDGEVVGDEPARFSVVPRALKVIVGPDYVPEPGG</sequence>
<dbReference type="GO" id="GO:0016301">
    <property type="term" value="F:kinase activity"/>
    <property type="evidence" value="ECO:0007669"/>
    <property type="project" value="UniProtKB-KW"/>
</dbReference>
<dbReference type="Pfam" id="PF19279">
    <property type="entry name" value="YegS_C"/>
    <property type="match status" value="1"/>
</dbReference>
<dbReference type="InterPro" id="IPR017438">
    <property type="entry name" value="ATP-NAD_kinase_N"/>
</dbReference>
<dbReference type="InterPro" id="IPR001206">
    <property type="entry name" value="Diacylglycerol_kinase_cat_dom"/>
</dbReference>
<evidence type="ECO:0000256" key="12">
    <source>
        <dbReference type="ARBA" id="ARBA00023264"/>
    </source>
</evidence>
<gene>
    <name evidence="14" type="ORF">AVDCRST_MAG12-1008</name>
</gene>
<evidence type="ECO:0000256" key="1">
    <source>
        <dbReference type="ARBA" id="ARBA00001946"/>
    </source>
</evidence>
<dbReference type="GO" id="GO:0046872">
    <property type="term" value="F:metal ion binding"/>
    <property type="evidence" value="ECO:0007669"/>
    <property type="project" value="UniProtKB-KW"/>
</dbReference>
<dbReference type="EMBL" id="CADCVK010000162">
    <property type="protein sequence ID" value="CAA9473997.1"/>
    <property type="molecule type" value="Genomic_DNA"/>
</dbReference>
<dbReference type="Gene3D" id="3.40.50.10330">
    <property type="entry name" value="Probable inorganic polyphosphate/atp-NAD kinase, domain 1"/>
    <property type="match status" value="1"/>
</dbReference>
<keyword evidence="5" id="KW-0479">Metal-binding</keyword>
<dbReference type="SMART" id="SM00046">
    <property type="entry name" value="DAGKc"/>
    <property type="match status" value="1"/>
</dbReference>
<dbReference type="InterPro" id="IPR016064">
    <property type="entry name" value="NAD/diacylglycerol_kinase_sf"/>
</dbReference>
<evidence type="ECO:0000259" key="13">
    <source>
        <dbReference type="PROSITE" id="PS50146"/>
    </source>
</evidence>
<evidence type="ECO:0000256" key="7">
    <source>
        <dbReference type="ARBA" id="ARBA00022777"/>
    </source>
</evidence>
<dbReference type="NCBIfam" id="TIGR00147">
    <property type="entry name" value="YegS/Rv2252/BmrU family lipid kinase"/>
    <property type="match status" value="1"/>
</dbReference>
<keyword evidence="11" id="KW-0594">Phospholipid biosynthesis</keyword>
<evidence type="ECO:0000256" key="4">
    <source>
        <dbReference type="ARBA" id="ARBA00022679"/>
    </source>
</evidence>
<dbReference type="Pfam" id="PF00781">
    <property type="entry name" value="DAGK_cat"/>
    <property type="match status" value="1"/>
</dbReference>
<dbReference type="InterPro" id="IPR050187">
    <property type="entry name" value="Lipid_Phosphate_FormReg"/>
</dbReference>
<dbReference type="PROSITE" id="PS50146">
    <property type="entry name" value="DAGK"/>
    <property type="match status" value="1"/>
</dbReference>
<dbReference type="GO" id="GO:0005886">
    <property type="term" value="C:plasma membrane"/>
    <property type="evidence" value="ECO:0007669"/>
    <property type="project" value="TreeGrafter"/>
</dbReference>
<evidence type="ECO:0000256" key="6">
    <source>
        <dbReference type="ARBA" id="ARBA00022741"/>
    </source>
</evidence>